<accession>A0ABX5VXU5</accession>
<feature type="region of interest" description="Disordered" evidence="11">
    <location>
        <begin position="30"/>
        <end position="59"/>
    </location>
</feature>
<feature type="compositionally biased region" description="Low complexity" evidence="11">
    <location>
        <begin position="94"/>
        <end position="104"/>
    </location>
</feature>
<dbReference type="InterPro" id="IPR005546">
    <property type="entry name" value="Autotransporte_beta"/>
</dbReference>
<dbReference type="InterPro" id="IPR006626">
    <property type="entry name" value="PbH1"/>
</dbReference>
<evidence type="ECO:0000256" key="1">
    <source>
        <dbReference type="ARBA" id="ARBA00004191"/>
    </source>
</evidence>
<evidence type="ECO:0000256" key="6">
    <source>
        <dbReference type="ARBA" id="ARBA00022525"/>
    </source>
</evidence>
<dbReference type="InterPro" id="IPR011427">
    <property type="entry name" value="Polymorphic_membr_middle"/>
</dbReference>
<dbReference type="Pfam" id="PF02415">
    <property type="entry name" value="Chlam_PMP"/>
    <property type="match status" value="5"/>
</dbReference>
<dbReference type="Gene3D" id="2.40.128.130">
    <property type="entry name" value="Autotransporter beta-domain"/>
    <property type="match status" value="1"/>
</dbReference>
<keyword evidence="15" id="KW-1185">Reference proteome</keyword>
<dbReference type="PANTHER" id="PTHR11319">
    <property type="entry name" value="G PROTEIN-COUPLED RECEPTOR-RELATED"/>
    <property type="match status" value="1"/>
</dbReference>
<dbReference type="InterPro" id="IPR003368">
    <property type="entry name" value="POMP_repeat"/>
</dbReference>
<dbReference type="RefSeq" id="WP_014943698.1">
    <property type="nucleotide sequence ID" value="NZ_CP041038.1"/>
</dbReference>
<protein>
    <submittedName>
        <fullName evidence="14">Autotransporter domain-containing protein</fullName>
    </submittedName>
</protein>
<reference evidence="14 15" key="1">
    <citation type="journal article" date="2020" name="Data Brief">
        <title>Data of de novo genome assembly of the Chlamydia psittaci strain isolated from the livestock in Volga Region, Russian Federation.</title>
        <authorList>
            <person name="Feodorova V.A."/>
            <person name="Zaitsev S.S."/>
            <person name="Khizhnyakova M.A."/>
            <person name="Saltykov Y.V."/>
            <person name="Evstifeev V.V."/>
            <person name="Khusainov F.M."/>
            <person name="Yakovlev S.I."/>
            <person name="Larionova O.S."/>
            <person name="Motin V.L."/>
        </authorList>
    </citation>
    <scope>NUCLEOTIDE SEQUENCE [LARGE SCALE GENOMIC DNA]</scope>
    <source>
        <strain evidence="14 15">Rostinovo-70</strain>
    </source>
</reference>
<evidence type="ECO:0000313" key="14">
    <source>
        <dbReference type="EMBL" id="QDE37405.1"/>
    </source>
</evidence>
<dbReference type="SMART" id="SM00869">
    <property type="entry name" value="Autotransporter"/>
    <property type="match status" value="1"/>
</dbReference>
<feature type="compositionally biased region" description="Polar residues" evidence="11">
    <location>
        <begin position="45"/>
        <end position="59"/>
    </location>
</feature>
<dbReference type="PANTHER" id="PTHR11319:SF35">
    <property type="entry name" value="OUTER MEMBRANE PROTEIN PMPC-RELATED"/>
    <property type="match status" value="1"/>
</dbReference>
<evidence type="ECO:0000256" key="3">
    <source>
        <dbReference type="ARBA" id="ARBA00007542"/>
    </source>
</evidence>
<keyword evidence="8 12" id="KW-0732">Signal</keyword>
<dbReference type="Pfam" id="PF03797">
    <property type="entry name" value="Autotransporter"/>
    <property type="match status" value="1"/>
</dbReference>
<keyword evidence="4" id="KW-1134">Transmembrane beta strand</keyword>
<dbReference type="NCBIfam" id="TIGR01376">
    <property type="entry name" value="POMP_repeat"/>
    <property type="match status" value="7"/>
</dbReference>
<comment type="subcellular location">
    <subcellularLocation>
        <location evidence="2">Cell outer membrane</location>
        <topology evidence="2">Peripheral membrane protein</topology>
        <orientation evidence="2">Extracellular side</orientation>
    </subcellularLocation>
    <subcellularLocation>
        <location evidence="1">Secreted</location>
        <location evidence="1">Cell wall</location>
    </subcellularLocation>
</comment>
<comment type="similarity">
    <text evidence="3">Belongs to the PMP outer membrane protein family.</text>
</comment>
<keyword evidence="5" id="KW-0134">Cell wall</keyword>
<dbReference type="Pfam" id="PF07548">
    <property type="entry name" value="ChlamPMP_M"/>
    <property type="match status" value="1"/>
</dbReference>
<evidence type="ECO:0000256" key="10">
    <source>
        <dbReference type="ARBA" id="ARBA00023237"/>
    </source>
</evidence>
<feature type="compositionally biased region" description="Low complexity" evidence="11">
    <location>
        <begin position="30"/>
        <end position="44"/>
    </location>
</feature>
<evidence type="ECO:0000256" key="8">
    <source>
        <dbReference type="ARBA" id="ARBA00022729"/>
    </source>
</evidence>
<keyword evidence="9" id="KW-0472">Membrane</keyword>
<evidence type="ECO:0000256" key="2">
    <source>
        <dbReference type="ARBA" id="ARBA00004416"/>
    </source>
</evidence>
<evidence type="ECO:0000313" key="15">
    <source>
        <dbReference type="Proteomes" id="UP000320536"/>
    </source>
</evidence>
<evidence type="ECO:0000256" key="9">
    <source>
        <dbReference type="ARBA" id="ARBA00023136"/>
    </source>
</evidence>
<feature type="chain" id="PRO_5045147364" evidence="12">
    <location>
        <begin position="22"/>
        <end position="1798"/>
    </location>
</feature>
<dbReference type="SUPFAM" id="SSF103515">
    <property type="entry name" value="Autotransporter"/>
    <property type="match status" value="1"/>
</dbReference>
<evidence type="ECO:0000256" key="7">
    <source>
        <dbReference type="ARBA" id="ARBA00022692"/>
    </source>
</evidence>
<evidence type="ECO:0000256" key="12">
    <source>
        <dbReference type="SAM" id="SignalP"/>
    </source>
</evidence>
<gene>
    <name evidence="14" type="ORF">FI836_03775</name>
</gene>
<keyword evidence="10" id="KW-0998">Cell outer membrane</keyword>
<feature type="domain" description="Autotransporter" evidence="13">
    <location>
        <begin position="1506"/>
        <end position="1798"/>
    </location>
</feature>
<feature type="region of interest" description="Disordered" evidence="11">
    <location>
        <begin position="168"/>
        <end position="195"/>
    </location>
</feature>
<dbReference type="Proteomes" id="UP000320536">
    <property type="component" value="Chromosome"/>
</dbReference>
<sequence>MKWLSATAVFAAVLPSITVFSEPLSKELNSSYRGSGLSASDSSSKNFTQQTKDDSGTTYTITGDVSFTNFTNIPEAKSTRVVEPAPTPPPSPAPDTQSSANSSKQKSESKLSTSIGYESAFTQPQEQLYHSPDDQNVTSFASHVLDGDQGIFDIGKFTDEKPNSLGFSLSSASSPAVTTSTTDASTSTPAPKGGGAFYNDKTGPITFITHAGNPGSLSCTLIRMTGQGGAIYSKGPISFDGLENLTFQDDLSQQAGGALFTDSTLTIRNILNSIAFTNNAARVPIPLIPVLPQPAAESGIGGLVPPKFKETHLFPRYFSQEAAVKEEGTQTPTFPTYTTETAGNGGAIFAKGAIVISTYKDMTFRGNSAEFPLIIDVIKEKIDAQKKAAALPSASERVQASAQVAKQQPQEAPPVIKGSGGAIFGLDTITIRDGSEDTLFILNTATGAGGAIYGDKDISLNNIANLRFQSNSADTRGGAIYSKGNLTIQDSTILTQFNANNGKTGGGAIYSLGDVTLTNLSQVRFGVNKAGNYDLKITIPDTEASAAQALPSSVAKQSAPVPIVPPLGKGGGVYVEKALTVSNITSILEFINNQATDHGGGVYVKGALNCSNSHRIQFTTNTSKESGGGLYCESDVTFTNLTGKTLFQGNTAEENGGGICLADQKSLNLSNLENFCLVDNTTKKSGGGAYIPKALSFTFSNPDTVSSTTPGIVPVFGSAVITGNTATENGGGVYTAQASLTNLKSIDIGQNSAKNGAGLCTTNIPSVVAAGIAAQSAEDLDFKVDYVVTANVTKNTATESGGGVYGGKGKISRLDHLNITGNSAGKSGGGLYFTETLTLEGIEISNISDNTAKESGGAIYAKALTCTNFPDGLTVSNNKAQVTSTTRSEQRASSVPTAITGGAFYAETLTIEKLHGSCAFSGNKVIDDNKTASPEDPADPNIQGGAIYAKTSFTLKNSSGSLTFSGNSATTKRSTTTGQIAGGAIYSPKVIIQNCSQPISFVGNSALCTPAEQPADEGLAKTGTPKATFGGAIAGTTSITFTGNQALFFKENSADNGSAIGCKNGSNGTVTFSDPVFCSFEGNIAKNRGTIYADTLSIPQGYMNFSNNNSANDGSAIYFTKKADITAAASILFLDNKVTLAQTPTLQRSQIKNLGAAIYGEGNGSSDAILNLTALGGSITFKNNQCAPNGEKSNLSFCSITGKVKLTLNAAANQSINFYDAVRTQTVNSSGNNYETLDINKTSNGDNPPKYTGTVLFSSEYHENKSVIPQKVVLHDGTLILGKNTELNVVSFDQKAGSSLVMGPGAVLSTQQKTGGSGATGGIAINNLTIDFSNIVSEDGTATPPALKLGVTPAAAAAGPRARMAKNDLLPRADVPDPDVTKEKVYLTGTITLIDPAGTFYQNPYLSEDRQIELLKLPDSSKVDISDLTLEGDTKPLKGYIGSWTLGAGDQNGTLKANWKFEEYRRWIYIPRDNYFYVNSILGSQNSLVAVKQGIVNNMLNNARFDDAAYNNLWLCGIGSFLQKEQGEESRSFSYHSRGYSLAIDAKPRPEFILGASFSQVFGHSQSEKAVDNYKHKGSDHSFQGTLYTGKSFYLPYRRTQSPQPILLQGVMTYGYMKHDTTTYYPSIHERNLGNWEDLGWLFDIRMILDLKEPSQNSTTRFSFYSEAEYTGVRQKQFTELDYDPRTFDSFAYRNLSIPLGFVFEGALMQYDILMYNKLSLAYVPVIYRNKPKCNYRVNSTGQTGQVCGVIPTRNTGRAEYSSQLYLGSYWTLYGTYTVEAGMSSLVQMANCGARMIF</sequence>
<keyword evidence="6" id="KW-0964">Secreted</keyword>
<evidence type="ECO:0000259" key="13">
    <source>
        <dbReference type="PROSITE" id="PS51208"/>
    </source>
</evidence>
<organism evidence="14 15">
    <name type="scientific">Chlamydophila parapsittaci</name>
    <dbReference type="NCBI Taxonomy" id="344886"/>
    <lineage>
        <taxon>Bacteria</taxon>
        <taxon>Pseudomonadati</taxon>
        <taxon>Chlamydiota</taxon>
        <taxon>Chlamydiia</taxon>
        <taxon>Chlamydiales</taxon>
        <taxon>Chlamydiaceae</taxon>
        <taxon>Chlamydia/Chlamydophila group</taxon>
        <taxon>Chlamydia</taxon>
    </lineage>
</organism>
<feature type="compositionally biased region" description="Low complexity" evidence="11">
    <location>
        <begin position="168"/>
        <end position="191"/>
    </location>
</feature>
<dbReference type="EMBL" id="CP041038">
    <property type="protein sequence ID" value="QDE37405.1"/>
    <property type="molecule type" value="Genomic_DNA"/>
</dbReference>
<dbReference type="PROSITE" id="PS51208">
    <property type="entry name" value="AUTOTRANSPORTER"/>
    <property type="match status" value="1"/>
</dbReference>
<dbReference type="SMART" id="SM00710">
    <property type="entry name" value="PbH1"/>
    <property type="match status" value="6"/>
</dbReference>
<feature type="signal peptide" evidence="12">
    <location>
        <begin position="1"/>
        <end position="21"/>
    </location>
</feature>
<feature type="region of interest" description="Disordered" evidence="11">
    <location>
        <begin position="78"/>
        <end position="113"/>
    </location>
</feature>
<evidence type="ECO:0000256" key="4">
    <source>
        <dbReference type="ARBA" id="ARBA00022452"/>
    </source>
</evidence>
<proteinExistence type="inferred from homology"/>
<name>A0ABX5VXU5_9CHLA</name>
<evidence type="ECO:0000256" key="11">
    <source>
        <dbReference type="SAM" id="MobiDB-lite"/>
    </source>
</evidence>
<evidence type="ECO:0000256" key="5">
    <source>
        <dbReference type="ARBA" id="ARBA00022512"/>
    </source>
</evidence>
<keyword evidence="7" id="KW-0812">Transmembrane</keyword>
<dbReference type="InterPro" id="IPR036709">
    <property type="entry name" value="Autotransporte_beta_dom_sf"/>
</dbReference>